<evidence type="ECO:0000256" key="3">
    <source>
        <dbReference type="ARBA" id="ARBA00022755"/>
    </source>
</evidence>
<keyword evidence="2" id="KW-0547">Nucleotide-binding</keyword>
<dbReference type="PANTHER" id="PTHR11609:SF5">
    <property type="entry name" value="PHOSPHORIBOSYLAMINOIMIDAZOLE CARBOXYLASE"/>
    <property type="match status" value="1"/>
</dbReference>
<dbReference type="HAMAP" id="MF_01928">
    <property type="entry name" value="PurK"/>
    <property type="match status" value="1"/>
</dbReference>
<dbReference type="FunFam" id="3.30.1490.20:FF:000015">
    <property type="entry name" value="N5-carboxyaminoimidazole ribonucleotide synthase"/>
    <property type="match status" value="1"/>
</dbReference>
<accession>A0A3B0RHG4</accession>
<dbReference type="NCBIfam" id="NF004679">
    <property type="entry name" value="PRK06019.1-5"/>
    <property type="match status" value="1"/>
</dbReference>
<dbReference type="SUPFAM" id="SSF52440">
    <property type="entry name" value="PreATP-grasp domain"/>
    <property type="match status" value="1"/>
</dbReference>
<dbReference type="InterPro" id="IPR005875">
    <property type="entry name" value="PurK"/>
</dbReference>
<dbReference type="Pfam" id="PF17769">
    <property type="entry name" value="PurK_C"/>
    <property type="match status" value="1"/>
</dbReference>
<dbReference type="InterPro" id="IPR011761">
    <property type="entry name" value="ATP-grasp"/>
</dbReference>
<name>A0A3B0RHG4_9ZZZZ</name>
<dbReference type="GO" id="GO:0034028">
    <property type="term" value="F:5-(carboxyamino)imidazole ribonucleotide synthase activity"/>
    <property type="evidence" value="ECO:0007669"/>
    <property type="project" value="UniProtKB-EC"/>
</dbReference>
<dbReference type="Gene3D" id="3.30.470.20">
    <property type="entry name" value="ATP-grasp fold, B domain"/>
    <property type="match status" value="1"/>
</dbReference>
<comment type="pathway">
    <text evidence="5">Purine metabolism.</text>
</comment>
<dbReference type="SUPFAM" id="SSF51246">
    <property type="entry name" value="Rudiment single hybrid motif"/>
    <property type="match status" value="1"/>
</dbReference>
<evidence type="ECO:0000256" key="1">
    <source>
        <dbReference type="ARBA" id="ARBA00022598"/>
    </source>
</evidence>
<dbReference type="AlphaFoldDB" id="A0A3B0RHG4"/>
<gene>
    <name evidence="7" type="ORF">MNBD_ALPHA06-447</name>
</gene>
<dbReference type="EMBL" id="UOEE01000061">
    <property type="protein sequence ID" value="VAV88306.1"/>
    <property type="molecule type" value="Genomic_DNA"/>
</dbReference>
<dbReference type="InterPro" id="IPR054350">
    <property type="entry name" value="PurT/PurK_preATP-grasp"/>
</dbReference>
<dbReference type="PROSITE" id="PS50975">
    <property type="entry name" value="ATP_GRASP"/>
    <property type="match status" value="1"/>
</dbReference>
<dbReference type="InterPro" id="IPR011054">
    <property type="entry name" value="Rudment_hybrid_motif"/>
</dbReference>
<keyword evidence="4" id="KW-0067">ATP-binding</keyword>
<feature type="domain" description="ATP-grasp" evidence="6">
    <location>
        <begin position="105"/>
        <end position="291"/>
    </location>
</feature>
<organism evidence="7">
    <name type="scientific">hydrothermal vent metagenome</name>
    <dbReference type="NCBI Taxonomy" id="652676"/>
    <lineage>
        <taxon>unclassified sequences</taxon>
        <taxon>metagenomes</taxon>
        <taxon>ecological metagenomes</taxon>
    </lineage>
</organism>
<dbReference type="GO" id="GO:0004638">
    <property type="term" value="F:phosphoribosylaminoimidazole carboxylase activity"/>
    <property type="evidence" value="ECO:0007669"/>
    <property type="project" value="InterPro"/>
</dbReference>
<evidence type="ECO:0000259" key="6">
    <source>
        <dbReference type="PROSITE" id="PS50975"/>
    </source>
</evidence>
<dbReference type="Pfam" id="PF22660">
    <property type="entry name" value="RS_preATP-grasp-like"/>
    <property type="match status" value="1"/>
</dbReference>
<dbReference type="InterPro" id="IPR013815">
    <property type="entry name" value="ATP_grasp_subdomain_1"/>
</dbReference>
<evidence type="ECO:0000256" key="4">
    <source>
        <dbReference type="ARBA" id="ARBA00022840"/>
    </source>
</evidence>
<reference evidence="7" key="1">
    <citation type="submission" date="2018-06" db="EMBL/GenBank/DDBJ databases">
        <authorList>
            <person name="Zhirakovskaya E."/>
        </authorList>
    </citation>
    <scope>NUCLEOTIDE SEQUENCE</scope>
</reference>
<keyword evidence="1 7" id="KW-0436">Ligase</keyword>
<dbReference type="GO" id="GO:0046872">
    <property type="term" value="F:metal ion binding"/>
    <property type="evidence" value="ECO:0007669"/>
    <property type="project" value="InterPro"/>
</dbReference>
<dbReference type="PANTHER" id="PTHR11609">
    <property type="entry name" value="PURINE BIOSYNTHESIS PROTEIN 6/7, PUR6/7"/>
    <property type="match status" value="1"/>
</dbReference>
<dbReference type="GO" id="GO:0006189">
    <property type="term" value="P:'de novo' IMP biosynthetic process"/>
    <property type="evidence" value="ECO:0007669"/>
    <property type="project" value="InterPro"/>
</dbReference>
<dbReference type="NCBIfam" id="TIGR01161">
    <property type="entry name" value="purK"/>
    <property type="match status" value="1"/>
</dbReference>
<dbReference type="GO" id="GO:0005524">
    <property type="term" value="F:ATP binding"/>
    <property type="evidence" value="ECO:0007669"/>
    <property type="project" value="UniProtKB-KW"/>
</dbReference>
<dbReference type="InterPro" id="IPR040686">
    <property type="entry name" value="PurK_C"/>
</dbReference>
<dbReference type="Pfam" id="PF02222">
    <property type="entry name" value="ATP-grasp"/>
    <property type="match status" value="1"/>
</dbReference>
<dbReference type="InterPro" id="IPR003135">
    <property type="entry name" value="ATP-grasp_carboxylate-amine"/>
</dbReference>
<dbReference type="EC" id="6.3.4.18" evidence="7"/>
<dbReference type="GO" id="GO:0005829">
    <property type="term" value="C:cytosol"/>
    <property type="evidence" value="ECO:0007669"/>
    <property type="project" value="TreeGrafter"/>
</dbReference>
<dbReference type="NCBIfam" id="NF004676">
    <property type="entry name" value="PRK06019.1-2"/>
    <property type="match status" value="1"/>
</dbReference>
<protein>
    <submittedName>
        <fullName evidence="7">N5-carboxyaminoimidazole ribonucleotide synthase</fullName>
        <ecNumber evidence="7">6.3.4.18</ecNumber>
    </submittedName>
</protein>
<evidence type="ECO:0000313" key="7">
    <source>
        <dbReference type="EMBL" id="VAV88306.1"/>
    </source>
</evidence>
<evidence type="ECO:0000256" key="2">
    <source>
        <dbReference type="ARBA" id="ARBA00022741"/>
    </source>
</evidence>
<dbReference type="Gene3D" id="3.30.1490.20">
    <property type="entry name" value="ATP-grasp fold, A domain"/>
    <property type="match status" value="1"/>
</dbReference>
<sequence>MKPIGIFGGGQLAMMLARAATKLQLKTHVFAPNASCPAAQTADQLIIGEYEDLAAITRFAKTCSVISFEFENIPVRSLFHLQNNGQQVAPSPRVLQIIQDRLTEKQFLQSCQIALSPFARIDQSEDLRAALTLTGLPAVLKTRHFGYDGKGQTWIRQPAEAQKALEYIHHHPAVLERGVDFVREVSLIAARNANGAFVHFPLTENVHQDGILQTSNQPAGCNGKTAMQAVAITRKIAEQLEYVGVLAVEFFEQTNGSLLVNEIAPRVHNSGHWTIGAANPDQFELHIRAITGMELPVPVCQPAQMQNLIAEQINHAPQLRKQGWTITDYGKTNIRAGRKMGHAVRVN</sequence>
<dbReference type="SUPFAM" id="SSF56059">
    <property type="entry name" value="Glutathione synthetase ATP-binding domain-like"/>
    <property type="match status" value="1"/>
</dbReference>
<proteinExistence type="inferred from homology"/>
<dbReference type="InterPro" id="IPR016185">
    <property type="entry name" value="PreATP-grasp_dom_sf"/>
</dbReference>
<evidence type="ECO:0000256" key="5">
    <source>
        <dbReference type="ARBA" id="ARBA00025704"/>
    </source>
</evidence>
<dbReference type="Gene3D" id="3.40.50.20">
    <property type="match status" value="1"/>
</dbReference>
<keyword evidence="3" id="KW-0658">Purine biosynthesis</keyword>